<reference evidence="1" key="1">
    <citation type="submission" date="2017-10" db="EMBL/GenBank/DDBJ databases">
        <title>Draft genome sequence of the planktic cyanobacteria Tychonema bourrellyi isolated from alpine lentic freshwater.</title>
        <authorList>
            <person name="Tett A."/>
            <person name="Armanini F."/>
            <person name="Asnicar F."/>
            <person name="Boscaini A."/>
            <person name="Pasolli E."/>
            <person name="Zolfo M."/>
            <person name="Donati C."/>
            <person name="Salmaso N."/>
            <person name="Segata N."/>
        </authorList>
    </citation>
    <scope>NUCLEOTIDE SEQUENCE</scope>
    <source>
        <strain evidence="1">FEM_GT703</strain>
    </source>
</reference>
<accession>A0A2G4EY90</accession>
<dbReference type="AlphaFoldDB" id="A0A2G4EY90"/>
<dbReference type="Proteomes" id="UP000226442">
    <property type="component" value="Unassembled WGS sequence"/>
</dbReference>
<comment type="caution">
    <text evidence="1">The sequence shown here is derived from an EMBL/GenBank/DDBJ whole genome shotgun (WGS) entry which is preliminary data.</text>
</comment>
<gene>
    <name evidence="1" type="ORF">CP500_015860</name>
</gene>
<dbReference type="CDD" id="cd00761">
    <property type="entry name" value="Glyco_tranf_GTA_type"/>
    <property type="match status" value="1"/>
</dbReference>
<evidence type="ECO:0000313" key="1">
    <source>
        <dbReference type="EMBL" id="PHX54489.1"/>
    </source>
</evidence>
<organism evidence="1 2">
    <name type="scientific">Tychonema bourrellyi FEM_GT703</name>
    <dbReference type="NCBI Taxonomy" id="2040638"/>
    <lineage>
        <taxon>Bacteria</taxon>
        <taxon>Bacillati</taxon>
        <taxon>Cyanobacteriota</taxon>
        <taxon>Cyanophyceae</taxon>
        <taxon>Oscillatoriophycideae</taxon>
        <taxon>Oscillatoriales</taxon>
        <taxon>Microcoleaceae</taxon>
        <taxon>Tychonema</taxon>
    </lineage>
</organism>
<dbReference type="RefSeq" id="WP_096832097.1">
    <property type="nucleotide sequence ID" value="NZ_NXIB02000097.1"/>
</dbReference>
<dbReference type="SUPFAM" id="SSF53448">
    <property type="entry name" value="Nucleotide-diphospho-sugar transferases"/>
    <property type="match status" value="1"/>
</dbReference>
<protein>
    <submittedName>
        <fullName evidence="1">Hemolytic protein HlpA-like protein</fullName>
    </submittedName>
</protein>
<dbReference type="Gene3D" id="3.90.550.10">
    <property type="entry name" value="Spore Coat Polysaccharide Biosynthesis Protein SpsA, Chain A"/>
    <property type="match status" value="1"/>
</dbReference>
<proteinExistence type="predicted"/>
<name>A0A2G4EY90_9CYAN</name>
<dbReference type="OrthoDB" id="5180856at2"/>
<dbReference type="EMBL" id="NXIB02000097">
    <property type="protein sequence ID" value="PHX54489.1"/>
    <property type="molecule type" value="Genomic_DNA"/>
</dbReference>
<evidence type="ECO:0000313" key="2">
    <source>
        <dbReference type="Proteomes" id="UP000226442"/>
    </source>
</evidence>
<dbReference type="InterPro" id="IPR029044">
    <property type="entry name" value="Nucleotide-diphossugar_trans"/>
</dbReference>
<keyword evidence="2" id="KW-1185">Reference proteome</keyword>
<sequence>MPHSHIKTPIIFVIFNRVDTTEKVFEAIREVQPPKLLVIADGPRANKPGEAEKCAAVRAIIDRVDWDCEVMKNYSEINLGCKDRISSGFNWAFDNVEEAIILEDDCLPHPTFFPFCEQLLEHYRDDKRIMSIAGVNLQFGRKRTEDSYYFSRFSNCWGWATWRRAWQYYDVDMKLWPQLRGSGFLENLLANPQSVKVWDSAFQVSYDGTVNNWFFRWLFTCWVQNGLAIIPEKNLISNIGFGSQATHTSAEDSIYSNMPTQAMTFSLRHPNHAIRHFVADQFTQDTFYDYHPALIRRIKKKINKLCGSTIFNLE</sequence>